<dbReference type="AlphaFoldDB" id="A0A1D2JDV6"/>
<gene>
    <name evidence="2" type="ORF">ACO22_04156</name>
</gene>
<reference evidence="2 3" key="1">
    <citation type="submission" date="2016-06" db="EMBL/GenBank/DDBJ databases">
        <authorList>
            <person name="Kjaerup R.B."/>
            <person name="Dalgaard T.S."/>
            <person name="Juul-Madsen H.R."/>
        </authorList>
    </citation>
    <scope>NUCLEOTIDE SEQUENCE [LARGE SCALE GENOMIC DNA]</scope>
    <source>
        <strain evidence="2 3">Pb300</strain>
    </source>
</reference>
<evidence type="ECO:0000313" key="2">
    <source>
        <dbReference type="EMBL" id="ODH27523.1"/>
    </source>
</evidence>
<protein>
    <submittedName>
        <fullName evidence="2">Uncharacterized protein</fullName>
    </submittedName>
</protein>
<organism evidence="2 3">
    <name type="scientific">Paracoccidioides brasiliensis</name>
    <dbReference type="NCBI Taxonomy" id="121759"/>
    <lineage>
        <taxon>Eukaryota</taxon>
        <taxon>Fungi</taxon>
        <taxon>Dikarya</taxon>
        <taxon>Ascomycota</taxon>
        <taxon>Pezizomycotina</taxon>
        <taxon>Eurotiomycetes</taxon>
        <taxon>Eurotiomycetidae</taxon>
        <taxon>Onygenales</taxon>
        <taxon>Ajellomycetaceae</taxon>
        <taxon>Paracoccidioides</taxon>
    </lineage>
</organism>
<accession>A0A1D2JDV6</accession>
<dbReference type="VEuPathDB" id="FungiDB:PADG_06153"/>
<dbReference type="EMBL" id="LZYO01000159">
    <property type="protein sequence ID" value="ODH27523.1"/>
    <property type="molecule type" value="Genomic_DNA"/>
</dbReference>
<feature type="region of interest" description="Disordered" evidence="1">
    <location>
        <begin position="49"/>
        <end position="92"/>
    </location>
</feature>
<evidence type="ECO:0000256" key="1">
    <source>
        <dbReference type="SAM" id="MobiDB-lite"/>
    </source>
</evidence>
<dbReference type="Proteomes" id="UP000242814">
    <property type="component" value="Unassembled WGS sequence"/>
</dbReference>
<proteinExistence type="predicted"/>
<name>A0A1D2JDV6_PARBR</name>
<evidence type="ECO:0000313" key="3">
    <source>
        <dbReference type="Proteomes" id="UP000242814"/>
    </source>
</evidence>
<sequence>MAIAGIHEGFGPQKAPEYFSSKISRTKALKEQRAKISRFLKNVRMDVASHRGREEKKNGKENNILDTGPERARKLRGTLRKNNGDYLMSSDG</sequence>
<comment type="caution">
    <text evidence="2">The sequence shown here is derived from an EMBL/GenBank/DDBJ whole genome shotgun (WGS) entry which is preliminary data.</text>
</comment>
<feature type="compositionally biased region" description="Basic and acidic residues" evidence="1">
    <location>
        <begin position="49"/>
        <end position="60"/>
    </location>
</feature>